<accession>A0A238YAA4</accession>
<gene>
    <name evidence="1" type="ORF">SAMN06269173_10547</name>
</gene>
<evidence type="ECO:0000313" key="2">
    <source>
        <dbReference type="Proteomes" id="UP000198310"/>
    </source>
</evidence>
<dbReference type="Proteomes" id="UP000198310">
    <property type="component" value="Unassembled WGS sequence"/>
</dbReference>
<keyword evidence="2" id="KW-1185">Reference proteome</keyword>
<name>A0A238YAA4_9BACT</name>
<proteinExistence type="predicted"/>
<reference evidence="2" key="1">
    <citation type="submission" date="2017-06" db="EMBL/GenBank/DDBJ databases">
        <authorList>
            <person name="Varghese N."/>
            <person name="Submissions S."/>
        </authorList>
    </citation>
    <scope>NUCLEOTIDE SEQUENCE [LARGE SCALE GENOMIC DNA]</scope>
    <source>
        <strain evidence="2">DSM 28041</strain>
    </source>
</reference>
<sequence length="44" mass="4533">MGSTFRAAGQIPTFAGLISTNWPAGGVSSFLKPALPSPRRATTN</sequence>
<dbReference type="EMBL" id="FZNS01000005">
    <property type="protein sequence ID" value="SNR67553.1"/>
    <property type="molecule type" value="Genomic_DNA"/>
</dbReference>
<dbReference type="AlphaFoldDB" id="A0A238YAA4"/>
<protein>
    <submittedName>
        <fullName evidence="1">Uncharacterized protein</fullName>
    </submittedName>
</protein>
<evidence type="ECO:0000313" key="1">
    <source>
        <dbReference type="EMBL" id="SNR67553.1"/>
    </source>
</evidence>
<organism evidence="1 2">
    <name type="scientific">Hymenobacter mucosus</name>
    <dbReference type="NCBI Taxonomy" id="1411120"/>
    <lineage>
        <taxon>Bacteria</taxon>
        <taxon>Pseudomonadati</taxon>
        <taxon>Bacteroidota</taxon>
        <taxon>Cytophagia</taxon>
        <taxon>Cytophagales</taxon>
        <taxon>Hymenobacteraceae</taxon>
        <taxon>Hymenobacter</taxon>
    </lineage>
</organism>